<evidence type="ECO:0000313" key="7">
    <source>
        <dbReference type="Proteomes" id="UP000663722"/>
    </source>
</evidence>
<proteinExistence type="predicted"/>
<evidence type="ECO:0000259" key="5">
    <source>
        <dbReference type="Pfam" id="PF13448"/>
    </source>
</evidence>
<feature type="compositionally biased region" description="Acidic residues" evidence="3">
    <location>
        <begin position="1039"/>
        <end position="1052"/>
    </location>
</feature>
<name>A0A975GRE5_9BACT</name>
<feature type="compositionally biased region" description="Acidic residues" evidence="3">
    <location>
        <begin position="1726"/>
        <end position="1743"/>
    </location>
</feature>
<feature type="chain" id="PRO_5037172016" evidence="4">
    <location>
        <begin position="38"/>
        <end position="2317"/>
    </location>
</feature>
<dbReference type="Proteomes" id="UP000663722">
    <property type="component" value="Chromosome"/>
</dbReference>
<keyword evidence="1 4" id="KW-0732">Signal</keyword>
<protein>
    <submittedName>
        <fullName evidence="6">Thrombospondin type 3 repeat-containing protein</fullName>
    </submittedName>
</protein>
<keyword evidence="7" id="KW-1185">Reference proteome</keyword>
<evidence type="ECO:0000256" key="1">
    <source>
        <dbReference type="ARBA" id="ARBA00022729"/>
    </source>
</evidence>
<dbReference type="InterPro" id="IPR003367">
    <property type="entry name" value="Thrombospondin_3-like_rpt"/>
</dbReference>
<reference evidence="6" key="1">
    <citation type="journal article" date="2021" name="Microb. Physiol.">
        <title>Proteogenomic Insights into the Physiology of Marine, Sulfate-Reducing, Filamentous Desulfonema limicola and Desulfonema magnum.</title>
        <authorList>
            <person name="Schnaars V."/>
            <person name="Wohlbrand L."/>
            <person name="Scheve S."/>
            <person name="Hinrichs C."/>
            <person name="Reinhardt R."/>
            <person name="Rabus R."/>
        </authorList>
    </citation>
    <scope>NUCLEOTIDE SEQUENCE</scope>
    <source>
        <strain evidence="6">4be13</strain>
    </source>
</reference>
<dbReference type="Gene3D" id="2.60.40.1120">
    <property type="entry name" value="Carboxypeptidase-like, regulatory domain"/>
    <property type="match status" value="1"/>
</dbReference>
<dbReference type="GO" id="GO:0007155">
    <property type="term" value="P:cell adhesion"/>
    <property type="evidence" value="ECO:0007669"/>
    <property type="project" value="InterPro"/>
</dbReference>
<dbReference type="SUPFAM" id="SSF49452">
    <property type="entry name" value="Starch-binding domain-like"/>
    <property type="match status" value="1"/>
</dbReference>
<keyword evidence="2" id="KW-0106">Calcium</keyword>
<feature type="signal peptide" evidence="4">
    <location>
        <begin position="1"/>
        <end position="37"/>
    </location>
</feature>
<dbReference type="EMBL" id="CP061800">
    <property type="protein sequence ID" value="QTA90852.1"/>
    <property type="molecule type" value="Genomic_DNA"/>
</dbReference>
<evidence type="ECO:0000313" key="6">
    <source>
        <dbReference type="EMBL" id="QTA90852.1"/>
    </source>
</evidence>
<feature type="compositionally biased region" description="Acidic residues" evidence="3">
    <location>
        <begin position="923"/>
        <end position="946"/>
    </location>
</feature>
<feature type="region of interest" description="Disordered" evidence="3">
    <location>
        <begin position="1724"/>
        <end position="1904"/>
    </location>
</feature>
<gene>
    <name evidence="6" type="ORF">dnm_069140</name>
</gene>
<dbReference type="SUPFAM" id="SSF103647">
    <property type="entry name" value="TSP type-3 repeat"/>
    <property type="match status" value="3"/>
</dbReference>
<evidence type="ECO:0000256" key="3">
    <source>
        <dbReference type="SAM" id="MobiDB-lite"/>
    </source>
</evidence>
<dbReference type="InterPro" id="IPR013784">
    <property type="entry name" value="Carb-bd-like_fold"/>
</dbReference>
<dbReference type="KEGG" id="dmm:dnm_069140"/>
<dbReference type="Pfam" id="PF13448">
    <property type="entry name" value="DUF4114"/>
    <property type="match status" value="1"/>
</dbReference>
<dbReference type="InterPro" id="IPR018247">
    <property type="entry name" value="EF_Hand_1_Ca_BS"/>
</dbReference>
<feature type="compositionally biased region" description="Polar residues" evidence="3">
    <location>
        <begin position="824"/>
        <end position="834"/>
    </location>
</feature>
<evidence type="ECO:0000256" key="2">
    <source>
        <dbReference type="ARBA" id="ARBA00022837"/>
    </source>
</evidence>
<dbReference type="Gene3D" id="2.60.40.4130">
    <property type="match status" value="1"/>
</dbReference>
<organism evidence="6 7">
    <name type="scientific">Desulfonema magnum</name>
    <dbReference type="NCBI Taxonomy" id="45655"/>
    <lineage>
        <taxon>Bacteria</taxon>
        <taxon>Pseudomonadati</taxon>
        <taxon>Thermodesulfobacteriota</taxon>
        <taxon>Desulfobacteria</taxon>
        <taxon>Desulfobacterales</taxon>
        <taxon>Desulfococcaceae</taxon>
        <taxon>Desulfonema</taxon>
    </lineage>
</organism>
<feature type="region of interest" description="Disordered" evidence="3">
    <location>
        <begin position="294"/>
        <end position="317"/>
    </location>
</feature>
<dbReference type="InterPro" id="IPR028974">
    <property type="entry name" value="TSP_type-3_rpt"/>
</dbReference>
<dbReference type="GO" id="GO:0030246">
    <property type="term" value="F:carbohydrate binding"/>
    <property type="evidence" value="ECO:0007669"/>
    <property type="project" value="InterPro"/>
</dbReference>
<dbReference type="PANTHER" id="PTHR10199">
    <property type="entry name" value="THROMBOSPONDIN"/>
    <property type="match status" value="1"/>
</dbReference>
<accession>A0A975GRE5</accession>
<sequence length="2317" mass="246933">MNTRKSFFSFGSWSILAVCLYVMALVMGAGFASPACALDCPAGYVEMSGKVTTGAGTGIEGVELRGLDGNPETDANGKYETCLPKGWTGTIEPILFGYDFSPPSKRYTDIQADLTNQNYSDTKTYKISGYIRDKDGNGLQKVTLVGLNVMTDNNGSYTANVPSGWSGTVTPNLSGGGITYSFMPPQIAYTKVASDFVEQNYTSSLPLLTIQGYVKDRSRNGVPGVTIEVEDIYAGTKDSTRTTDWRGFYKVKVENQASVTLTPKKPGYTFTPSNGLFEDIYENIDFDFRANTSSNTDCSASPTKNQSKEGGGNWSNPYTWSKGHVPTSNEEVQINAGDVITVDVASFSVKTLCNFGKLQGTAGSNLTIAATDFILNSGEIIGANGASSRQKGSDVALAAMNIHNSGTILAGNGAEDRSYHAQGAQGGTIMLTGDNITNEGSIIGGNGGYGRGGHGGSAYGGYGGFAMIMAKKIAKNNSGATITSGIGGGAYASADRHCRRRHWWSRKKCWYTGGYHRAGDTGNTTFSGLIAMNRGSVKGKNVIFDPSSLEIIGEDAEVIAEDDIVITGGADTIVYLADLIDGSISAPGNITIELGPGSTLDMRGLTAKAIQADGNIEIYADKIITNDGEVTDVNELVNSGLIEAGGEVTHEEGKIRYEVIVAGSEQVNGEAGETVNIEFSVVNHSSVDDSYTLTKTDTQSWTLGALDSSVSLASLETKKFSLAVTLPSEQGVEDTITITARSVKHPETVGTLEIRISTNLIIAEEDTTDADEDGLIKFEEDKLGTDPEKADTDGDGMDDWWEANYKLNPLSDDSADDKDADGFTNIQEYESGSDPTVADSDGDGINDGSDNCPFTANADQADSDGDGVGDVCDPDIDNDKDGMPDVWENWYDLNTSVNDANQDKDADGYSNLQEFQADTMPNDPEDYPDGSEPADTDGDGVADDADNCPSVANPDQTNSDDDETGDACDTDDDNDGTPDETDAFPLDPAEQTDTDGDGTGDNADTDDDNDTVTDDQDAFPKDPNEQVDTDADGIGNNADTDDDNDTVTDDQDAFPLDPSEQADTDGDGTGNNADTDDDGDTMPDEWEILYGLNPLADDTLEDSDDDGATNIAEYQANTKPNDANSKPAQPSKPEAIIYDCASGLDVSSYMADKVGNPEVHIFAVSQLITTFLDDHSTRAEGHVHILRKSGNPMVLVLSSAEPATWVIHNESGADIERIILNGKSVHEIEGAEGIPVTDRSGDNFLVYNEVYEWDTKPAQDLAEGVEEIVGVPITSFSGCYRASQFIIKDENSVSDNSVVVTGHGEYKMTITPNADPDAQETDMTLAQDENGNFVGDNGKYTITTTPSDGDSGNAFTFTVGKNLTGSGAAKVVVVEPNDDGGYQVTSPESPTTEMTVHEDGSYTATDTEHPGTVISGGKEEGVYEVTDAEFPGMKLVKDAAGVQKVTNMAFPGKEAVINADGTYTVTSEKHPAMTAIYNPQDETYRITDESKPGIVVTFYKDGSYFATDADGNCFVIEKRGIWGDVFDFFGDVADFISDVADFVGKIFSFVEKVANLVSEVFRAVQVVTGIIGSVFGSPLFLMISCYAGIIGDTATAVAGYAGEVAAAAESVEKAADEVSDAAKKCRRSRAKRDRFMFDIPEDCTVYYLYRASGVIKDSDGNSIPGVTVKLDDVTAITDETGFWEIIALRNGDYTVTAAKDGYDFEPAEFSVENGNVAVSVSTVVDTDGDGVNDDADTDDDNDGMPDAWEAQYGLNPLGDDASEDKDNDGLSNLKEYEQNTDPTDPDDPAPAPVDTDGDGVKDGSDAFPNDASEWADSDKDGVGDNADAFPNDPNEQVDTDDDGTGNNADTDDDNDGMPDVWELGHDLNPLADDASEDGDGDGYSNLEEYKADTDPTDADSKPESPFEAGVFTVGPDSVVQIDWLYDGGAYKGELGIFSLRDMEDLEPGSEAFIAEAVRRVLSDSEEGHLVLSDPSEGARFSGSLGEARNWNSGEYKGVKSFDMKPGDDFATILVPNGTFGALADNPGTTNTYLRPLFSLVSSNPVHGMYLGQIADVNGMGTAFSYEDISANDSDKDYNDLIIQITGAAIDDVPSLDSLTGASRRSRAKRDRSGWFDWRAETELGGVIMEHLDAQITDPETLWLSADINTDAALLAYDPEGRVIGETGGHIPGATFGEDIDGYRFVSLPALEEGGYRLVIRGEEDESGILTVRKHQGEDEVLSEETMSLDIEAHQVLISDVEVASSRDGLDIDVTEAGESEAGPYDFNGDGVIDDSDIEKVSSVWNICEGDEGYVPFLDLDDDGCITILDIMPVANSK</sequence>
<dbReference type="PROSITE" id="PS00018">
    <property type="entry name" value="EF_HAND_1"/>
    <property type="match status" value="2"/>
</dbReference>
<feature type="domain" description="DUF4114" evidence="5">
    <location>
        <begin position="2003"/>
        <end position="2086"/>
    </location>
</feature>
<feature type="compositionally biased region" description="Acidic residues" evidence="3">
    <location>
        <begin position="1074"/>
        <end position="1085"/>
    </location>
</feature>
<dbReference type="SUPFAM" id="SSF49464">
    <property type="entry name" value="Carboxypeptidase regulatory domain-like"/>
    <property type="match status" value="1"/>
</dbReference>
<dbReference type="GO" id="GO:0005509">
    <property type="term" value="F:calcium ion binding"/>
    <property type="evidence" value="ECO:0007669"/>
    <property type="project" value="InterPro"/>
</dbReference>
<dbReference type="Pfam" id="PF13620">
    <property type="entry name" value="CarboxypepD_reg"/>
    <property type="match status" value="1"/>
</dbReference>
<feature type="compositionally biased region" description="Acidic residues" evidence="3">
    <location>
        <begin position="1835"/>
        <end position="1856"/>
    </location>
</feature>
<dbReference type="PANTHER" id="PTHR10199:SF119">
    <property type="entry name" value="RE20510P"/>
    <property type="match status" value="1"/>
</dbReference>
<feature type="compositionally biased region" description="Acidic residues" evidence="3">
    <location>
        <begin position="990"/>
        <end position="1017"/>
    </location>
</feature>
<feature type="compositionally biased region" description="Basic and acidic residues" evidence="3">
    <location>
        <begin position="1887"/>
        <end position="1904"/>
    </location>
</feature>
<dbReference type="Gene3D" id="4.10.1080.10">
    <property type="entry name" value="TSP type-3 repeat"/>
    <property type="match status" value="3"/>
</dbReference>
<feature type="region of interest" description="Disordered" evidence="3">
    <location>
        <begin position="808"/>
        <end position="1085"/>
    </location>
</feature>
<feature type="compositionally biased region" description="Polar residues" evidence="3">
    <location>
        <begin position="294"/>
        <end position="305"/>
    </location>
</feature>
<feature type="compositionally biased region" description="Acidic residues" evidence="3">
    <location>
        <begin position="861"/>
        <end position="876"/>
    </location>
</feature>
<dbReference type="Pfam" id="PF02412">
    <property type="entry name" value="TSP_3"/>
    <property type="match status" value="4"/>
</dbReference>
<dbReference type="InterPro" id="IPR025193">
    <property type="entry name" value="DUF4114"/>
</dbReference>
<dbReference type="InterPro" id="IPR008969">
    <property type="entry name" value="CarboxyPept-like_regulatory"/>
</dbReference>
<evidence type="ECO:0000256" key="4">
    <source>
        <dbReference type="SAM" id="SignalP"/>
    </source>
</evidence>
<feature type="compositionally biased region" description="Acidic residues" evidence="3">
    <location>
        <begin position="958"/>
        <end position="982"/>
    </location>
</feature>